<protein>
    <submittedName>
        <fullName evidence="1">Uncharacterized protein conserved in bacteria</fullName>
    </submittedName>
</protein>
<evidence type="ECO:0000313" key="1">
    <source>
        <dbReference type="EMBL" id="STO08183.1"/>
    </source>
</evidence>
<dbReference type="STRING" id="1397694.GCA_000702585_02049"/>
<reference evidence="1 2" key="1">
    <citation type="submission" date="2018-06" db="EMBL/GenBank/DDBJ databases">
        <authorList>
            <consortium name="Pathogen Informatics"/>
            <person name="Doyle S."/>
        </authorList>
    </citation>
    <scope>NUCLEOTIDE SEQUENCE [LARGE SCALE GENOMIC DNA]</scope>
    <source>
        <strain evidence="1 2">NCTC13163</strain>
    </source>
</reference>
<accession>A0A377FV21</accession>
<organism evidence="1 2">
    <name type="scientific">Exiguobacterium aurantiacum</name>
    <dbReference type="NCBI Taxonomy" id="33987"/>
    <lineage>
        <taxon>Bacteria</taxon>
        <taxon>Bacillati</taxon>
        <taxon>Bacillota</taxon>
        <taxon>Bacilli</taxon>
        <taxon>Bacillales</taxon>
        <taxon>Bacillales Family XII. Incertae Sedis</taxon>
        <taxon>Exiguobacterium</taxon>
    </lineage>
</organism>
<dbReference type="OrthoDB" id="4404538at2"/>
<dbReference type="InterPro" id="IPR018697">
    <property type="entry name" value="DUF2199"/>
</dbReference>
<name>A0A377FV21_9BACL</name>
<dbReference type="RefSeq" id="WP_029335090.1">
    <property type="nucleotide sequence ID" value="NZ_UGGP01000001.1"/>
</dbReference>
<gene>
    <name evidence="1" type="ORF">NCTC13163_01552</name>
</gene>
<dbReference type="Proteomes" id="UP000254060">
    <property type="component" value="Unassembled WGS sequence"/>
</dbReference>
<dbReference type="Pfam" id="PF09965">
    <property type="entry name" value="DUF2199"/>
    <property type="match status" value="1"/>
</dbReference>
<sequence>MLNRFKQKRKHNAQCACSVCQAPIDVPLGYGSLMPTFIEELSKKERKRRVVLTDDVCVLDEEHFFVNGCLELPIIGEDNIFTWNVWVSLSADNFFRMLDAWEDPARVELEPMFGWFSTDLPDYPDTINLKTNVHIREVGMRPFIELEPTDHPLAIEQRIGITRERIEDLARTIDQRERSRD</sequence>
<dbReference type="EMBL" id="UGGP01000001">
    <property type="protein sequence ID" value="STO08183.1"/>
    <property type="molecule type" value="Genomic_DNA"/>
</dbReference>
<dbReference type="AlphaFoldDB" id="A0A377FV21"/>
<proteinExistence type="predicted"/>
<evidence type="ECO:0000313" key="2">
    <source>
        <dbReference type="Proteomes" id="UP000254060"/>
    </source>
</evidence>